<dbReference type="EMBL" id="GEDC01018798">
    <property type="protein sequence ID" value="JAS18500.1"/>
    <property type="molecule type" value="Transcribed_RNA"/>
</dbReference>
<gene>
    <name evidence="2" type="ORF">g.10319</name>
    <name evidence="1" type="ORF">g.10320</name>
</gene>
<feature type="non-terminal residue" evidence="1">
    <location>
        <position position="1"/>
    </location>
</feature>
<dbReference type="PANTHER" id="PTHR11012:SF30">
    <property type="entry name" value="PROTEIN KINASE-LIKE DOMAIN-CONTAINING"/>
    <property type="match status" value="1"/>
</dbReference>
<sequence length="143" mass="16681">DGKVREVKLLDFQFIRHCSLAIDLWTYLYTSITPELLNKEYDRLISTYIESFVDNLKILNTPSSLIPTQENIKREIDSKEFFGYLMGLWYLNNILRDWSESPVDLDVALSTNDNFVSSIIRVSEPLSKRLVVLAKRCIARNVF</sequence>
<dbReference type="EMBL" id="GEDC01007625">
    <property type="protein sequence ID" value="JAS29673.1"/>
    <property type="molecule type" value="Transcribed_RNA"/>
</dbReference>
<dbReference type="AlphaFoldDB" id="A0A1B6CYE5"/>
<dbReference type="InterPro" id="IPR004119">
    <property type="entry name" value="EcKL"/>
</dbReference>
<proteinExistence type="predicted"/>
<protein>
    <recommendedName>
        <fullName evidence="3">CHK kinase-like domain-containing protein</fullName>
    </recommendedName>
</protein>
<dbReference type="PANTHER" id="PTHR11012">
    <property type="entry name" value="PROTEIN KINASE-LIKE DOMAIN-CONTAINING"/>
    <property type="match status" value="1"/>
</dbReference>
<evidence type="ECO:0000313" key="1">
    <source>
        <dbReference type="EMBL" id="JAS18500.1"/>
    </source>
</evidence>
<evidence type="ECO:0000313" key="2">
    <source>
        <dbReference type="EMBL" id="JAS29673.1"/>
    </source>
</evidence>
<accession>A0A1B6CYE5</accession>
<name>A0A1B6CYE5_9HEMI</name>
<dbReference type="Pfam" id="PF02958">
    <property type="entry name" value="EcKL"/>
    <property type="match status" value="1"/>
</dbReference>
<reference evidence="1" key="1">
    <citation type="submission" date="2015-12" db="EMBL/GenBank/DDBJ databases">
        <title>De novo transcriptome assembly of four potential Pierce s Disease insect vectors from Arizona vineyards.</title>
        <authorList>
            <person name="Tassone E.E."/>
        </authorList>
    </citation>
    <scope>NUCLEOTIDE SEQUENCE</scope>
</reference>
<organism evidence="1">
    <name type="scientific">Clastoptera arizonana</name>
    <name type="common">Arizona spittle bug</name>
    <dbReference type="NCBI Taxonomy" id="38151"/>
    <lineage>
        <taxon>Eukaryota</taxon>
        <taxon>Metazoa</taxon>
        <taxon>Ecdysozoa</taxon>
        <taxon>Arthropoda</taxon>
        <taxon>Hexapoda</taxon>
        <taxon>Insecta</taxon>
        <taxon>Pterygota</taxon>
        <taxon>Neoptera</taxon>
        <taxon>Paraneoptera</taxon>
        <taxon>Hemiptera</taxon>
        <taxon>Auchenorrhyncha</taxon>
        <taxon>Cercopoidea</taxon>
        <taxon>Clastopteridae</taxon>
        <taxon>Clastoptera</taxon>
    </lineage>
</organism>
<evidence type="ECO:0008006" key="3">
    <source>
        <dbReference type="Google" id="ProtNLM"/>
    </source>
</evidence>